<sequence>MTLRLFSPKRPPPTPIVQLGLFTSRRSQSEPIPWLGNQGFLCEKAIQRAYLKSKAQSLTRLVAMDSFRKDAR</sequence>
<comment type="caution">
    <text evidence="1">The sequence shown here is derived from an EMBL/GenBank/DDBJ whole genome shotgun (WGS) entry which is preliminary data.</text>
</comment>
<name>A0A1R3KZA5_9ROSI</name>
<evidence type="ECO:0000313" key="1">
    <source>
        <dbReference type="EMBL" id="OMP12425.1"/>
    </source>
</evidence>
<protein>
    <submittedName>
        <fullName evidence="1">Asymmetric leaves1 and rough sheath</fullName>
    </submittedName>
</protein>
<keyword evidence="2" id="KW-1185">Reference proteome</keyword>
<gene>
    <name evidence="1" type="ORF">COLO4_03229</name>
</gene>
<accession>A0A1R3KZA5</accession>
<reference evidence="2" key="1">
    <citation type="submission" date="2013-09" db="EMBL/GenBank/DDBJ databases">
        <title>Corchorus olitorius genome sequencing.</title>
        <authorList>
            <person name="Alam M."/>
            <person name="Haque M.S."/>
            <person name="Islam M.S."/>
            <person name="Emdad E.M."/>
            <person name="Islam M.M."/>
            <person name="Ahmed B."/>
            <person name="Halim A."/>
            <person name="Hossen Q.M.M."/>
            <person name="Hossain M.Z."/>
            <person name="Ahmed R."/>
            <person name="Khan M.M."/>
            <person name="Islam R."/>
            <person name="Rashid M.M."/>
            <person name="Khan S.A."/>
            <person name="Rahman M.S."/>
            <person name="Alam M."/>
            <person name="Yahiya A.S."/>
            <person name="Khan M.S."/>
            <person name="Azam M.S."/>
            <person name="Haque T."/>
            <person name="Lashkar M.Z.H."/>
            <person name="Akhand A.I."/>
            <person name="Morshed G."/>
            <person name="Roy S."/>
            <person name="Uddin K.S."/>
            <person name="Rabeya T."/>
            <person name="Hossain A.S."/>
            <person name="Chowdhury A."/>
            <person name="Snigdha A.R."/>
            <person name="Mortoza M.S."/>
            <person name="Matin S.A."/>
            <person name="Hoque S.M.E."/>
            <person name="Islam M.K."/>
            <person name="Roy D.K."/>
            <person name="Haider R."/>
            <person name="Moosa M.M."/>
            <person name="Elias S.M."/>
            <person name="Hasan A.M."/>
            <person name="Jahan S."/>
            <person name="Shafiuddin M."/>
            <person name="Mahmood N."/>
            <person name="Shommy N.S."/>
        </authorList>
    </citation>
    <scope>NUCLEOTIDE SEQUENCE [LARGE SCALE GENOMIC DNA]</scope>
    <source>
        <strain evidence="2">cv. O-4</strain>
    </source>
</reference>
<dbReference type="Proteomes" id="UP000187203">
    <property type="component" value="Unassembled WGS sequence"/>
</dbReference>
<dbReference type="EMBL" id="AWUE01009375">
    <property type="protein sequence ID" value="OMP12425.1"/>
    <property type="molecule type" value="Genomic_DNA"/>
</dbReference>
<proteinExistence type="predicted"/>
<dbReference type="AlphaFoldDB" id="A0A1R3KZA5"/>
<organism evidence="1 2">
    <name type="scientific">Corchorus olitorius</name>
    <dbReference type="NCBI Taxonomy" id="93759"/>
    <lineage>
        <taxon>Eukaryota</taxon>
        <taxon>Viridiplantae</taxon>
        <taxon>Streptophyta</taxon>
        <taxon>Embryophyta</taxon>
        <taxon>Tracheophyta</taxon>
        <taxon>Spermatophyta</taxon>
        <taxon>Magnoliopsida</taxon>
        <taxon>eudicotyledons</taxon>
        <taxon>Gunneridae</taxon>
        <taxon>Pentapetalae</taxon>
        <taxon>rosids</taxon>
        <taxon>malvids</taxon>
        <taxon>Malvales</taxon>
        <taxon>Malvaceae</taxon>
        <taxon>Grewioideae</taxon>
        <taxon>Apeibeae</taxon>
        <taxon>Corchorus</taxon>
    </lineage>
</organism>
<evidence type="ECO:0000313" key="2">
    <source>
        <dbReference type="Proteomes" id="UP000187203"/>
    </source>
</evidence>